<protein>
    <submittedName>
        <fullName evidence="1">Peptidase</fullName>
    </submittedName>
</protein>
<dbReference type="CDD" id="cd01301">
    <property type="entry name" value="rDP_like"/>
    <property type="match status" value="1"/>
</dbReference>
<evidence type="ECO:0000313" key="2">
    <source>
        <dbReference type="Proteomes" id="UP000241538"/>
    </source>
</evidence>
<dbReference type="AlphaFoldDB" id="A0AAN1TVX5"/>
<accession>A0AAN1TVX5</accession>
<dbReference type="InterPro" id="IPR032466">
    <property type="entry name" value="Metal_Hydrolase"/>
</dbReference>
<dbReference type="Gene3D" id="3.20.20.140">
    <property type="entry name" value="Metal-dependent hydrolases"/>
    <property type="match status" value="1"/>
</dbReference>
<dbReference type="GO" id="GO:0070573">
    <property type="term" value="F:metallodipeptidase activity"/>
    <property type="evidence" value="ECO:0007669"/>
    <property type="project" value="InterPro"/>
</dbReference>
<dbReference type="Pfam" id="PF01244">
    <property type="entry name" value="Peptidase_M19"/>
    <property type="match status" value="1"/>
</dbReference>
<dbReference type="RefSeq" id="WP_107319708.1">
    <property type="nucleotide sequence ID" value="NZ_CP028349.1"/>
</dbReference>
<dbReference type="GO" id="GO:0006508">
    <property type="term" value="P:proteolysis"/>
    <property type="evidence" value="ECO:0007669"/>
    <property type="project" value="InterPro"/>
</dbReference>
<dbReference type="InterPro" id="IPR008257">
    <property type="entry name" value="Pept_M19"/>
</dbReference>
<dbReference type="PANTHER" id="PTHR10443:SF12">
    <property type="entry name" value="DIPEPTIDASE"/>
    <property type="match status" value="1"/>
</dbReference>
<name>A0AAN1TVX5_9GAMM</name>
<dbReference type="PROSITE" id="PS51365">
    <property type="entry name" value="RENAL_DIPEPTIDASE_2"/>
    <property type="match status" value="1"/>
</dbReference>
<organism evidence="1 2">
    <name type="scientific">Pantoea vagans</name>
    <dbReference type="NCBI Taxonomy" id="470934"/>
    <lineage>
        <taxon>Bacteria</taxon>
        <taxon>Pseudomonadati</taxon>
        <taxon>Pseudomonadota</taxon>
        <taxon>Gammaproteobacteria</taxon>
        <taxon>Enterobacterales</taxon>
        <taxon>Erwiniaceae</taxon>
        <taxon>Pantoea</taxon>
    </lineage>
</organism>
<reference evidence="1 2" key="1">
    <citation type="journal article" date="2018" name="Int J Genomics">
        <title>Comparative Genomics Analysis of Plasmid pPV989-94 from a Clinical Isolate of Pantoea vagans PV989.</title>
        <authorList>
            <person name="Xu L."/>
            <person name="Yin M."/>
            <person name="Zhu T."/>
            <person name="Lu J."/>
            <person name="Bao Q."/>
        </authorList>
    </citation>
    <scope>NUCLEOTIDE SEQUENCE [LARGE SCALE GENOMIC DNA]</scope>
    <source>
        <strain evidence="1 2">PV989</strain>
    </source>
</reference>
<sequence length="338" mass="36707">MLIFDGHNDLLLNLWLHHRDAPAQAFYQGIERGHLDFSRIQQGKMGGGLFAIFVPPQAYIASAVPARADEPYEPLQIMWQQLDILQQLAAASGGRARLCRSSDEIAACRAEGVLAMVAHIEGADALDEEGEQLRAFWQAGVRSIGPFWNLRSRFGEGVSGSFPGTPDTGPGLTAAGEKLIQQAGELKMMIDVSHMNSKTFWETARLSPAPLVASHSNAHALCPQPRNLTDDQLVAIRDSGGLVGINFGNAFLRADGKRDADTPLTEIVKHCDHLLKIMGSDHVAFGSDFDGITPPAALGDVSGMPRLLAAFQEAGYDQRLIEKLAWGNWQRVLHLTGL</sequence>
<proteinExistence type="predicted"/>
<gene>
    <name evidence="1" type="ORF">C9381_11895</name>
</gene>
<dbReference type="SUPFAM" id="SSF51556">
    <property type="entry name" value="Metallo-dependent hydrolases"/>
    <property type="match status" value="1"/>
</dbReference>
<evidence type="ECO:0000313" key="1">
    <source>
        <dbReference type="EMBL" id="AVV37851.1"/>
    </source>
</evidence>
<dbReference type="PANTHER" id="PTHR10443">
    <property type="entry name" value="MICROSOMAL DIPEPTIDASE"/>
    <property type="match status" value="1"/>
</dbReference>
<dbReference type="EMBL" id="CP028349">
    <property type="protein sequence ID" value="AVV37851.1"/>
    <property type="molecule type" value="Genomic_DNA"/>
</dbReference>
<dbReference type="Proteomes" id="UP000241538">
    <property type="component" value="Chromosome"/>
</dbReference>